<dbReference type="GO" id="GO:0003676">
    <property type="term" value="F:nucleic acid binding"/>
    <property type="evidence" value="ECO:0007669"/>
    <property type="project" value="InterPro"/>
</dbReference>
<evidence type="ECO:0000313" key="2">
    <source>
        <dbReference type="EMBL" id="PON82128.1"/>
    </source>
</evidence>
<keyword evidence="3" id="KW-1185">Reference proteome</keyword>
<gene>
    <name evidence="2" type="ORF">TorRG33x02_221230</name>
</gene>
<accession>A0A2P5E997</accession>
<name>A0A2P5E997_TREOI</name>
<dbReference type="InterPro" id="IPR052929">
    <property type="entry name" value="RNase_H-like_EbsB-rel"/>
</dbReference>
<dbReference type="SUPFAM" id="SSF53098">
    <property type="entry name" value="Ribonuclease H-like"/>
    <property type="match status" value="1"/>
</dbReference>
<dbReference type="GO" id="GO:0004523">
    <property type="term" value="F:RNA-DNA hybrid ribonuclease activity"/>
    <property type="evidence" value="ECO:0007669"/>
    <property type="project" value="InterPro"/>
</dbReference>
<evidence type="ECO:0000259" key="1">
    <source>
        <dbReference type="Pfam" id="PF13456"/>
    </source>
</evidence>
<dbReference type="InParanoid" id="A0A2P5E997"/>
<dbReference type="AlphaFoldDB" id="A0A2P5E997"/>
<feature type="domain" description="RNase H type-1" evidence="1">
    <location>
        <begin position="19"/>
        <end position="138"/>
    </location>
</feature>
<dbReference type="EMBL" id="JXTC01000202">
    <property type="protein sequence ID" value="PON82128.1"/>
    <property type="molecule type" value="Genomic_DNA"/>
</dbReference>
<dbReference type="PANTHER" id="PTHR47074:SF11">
    <property type="entry name" value="REVERSE TRANSCRIPTASE-LIKE PROTEIN"/>
    <property type="match status" value="1"/>
</dbReference>
<dbReference type="InterPro" id="IPR044730">
    <property type="entry name" value="RNase_H-like_dom_plant"/>
</dbReference>
<dbReference type="PANTHER" id="PTHR47074">
    <property type="entry name" value="BNAC02G40300D PROTEIN"/>
    <property type="match status" value="1"/>
</dbReference>
<evidence type="ECO:0000313" key="3">
    <source>
        <dbReference type="Proteomes" id="UP000237000"/>
    </source>
</evidence>
<protein>
    <submittedName>
        <fullName evidence="2">Ribonuclease H-like domain containing protein</fullName>
    </submittedName>
</protein>
<dbReference type="Gene3D" id="3.30.420.10">
    <property type="entry name" value="Ribonuclease H-like superfamily/Ribonuclease H"/>
    <property type="match status" value="1"/>
</dbReference>
<dbReference type="InterPro" id="IPR036397">
    <property type="entry name" value="RNaseH_sf"/>
</dbReference>
<dbReference type="InterPro" id="IPR012337">
    <property type="entry name" value="RNaseH-like_sf"/>
</dbReference>
<proteinExistence type="predicted"/>
<comment type="caution">
    <text evidence="2">The sequence shown here is derived from an EMBL/GenBank/DDBJ whole genome shotgun (WGS) entry which is preliminary data.</text>
</comment>
<dbReference type="Pfam" id="PF13456">
    <property type="entry name" value="RVT_3"/>
    <property type="match status" value="1"/>
</dbReference>
<dbReference type="OrthoDB" id="1906820at2759"/>
<reference evidence="3" key="1">
    <citation type="submission" date="2016-06" db="EMBL/GenBank/DDBJ databases">
        <title>Parallel loss of symbiosis genes in relatives of nitrogen-fixing non-legume Parasponia.</title>
        <authorList>
            <person name="Van Velzen R."/>
            <person name="Holmer R."/>
            <person name="Bu F."/>
            <person name="Rutten L."/>
            <person name="Van Zeijl A."/>
            <person name="Liu W."/>
            <person name="Santuari L."/>
            <person name="Cao Q."/>
            <person name="Sharma T."/>
            <person name="Shen D."/>
            <person name="Roswanjaya Y."/>
            <person name="Wardhani T."/>
            <person name="Kalhor M.S."/>
            <person name="Jansen J."/>
            <person name="Van den Hoogen J."/>
            <person name="Gungor B."/>
            <person name="Hartog M."/>
            <person name="Hontelez J."/>
            <person name="Verver J."/>
            <person name="Yang W.-C."/>
            <person name="Schijlen E."/>
            <person name="Repin R."/>
            <person name="Schilthuizen M."/>
            <person name="Schranz E."/>
            <person name="Heidstra R."/>
            <person name="Miyata K."/>
            <person name="Fedorova E."/>
            <person name="Kohlen W."/>
            <person name="Bisseling T."/>
            <person name="Smit S."/>
            <person name="Geurts R."/>
        </authorList>
    </citation>
    <scope>NUCLEOTIDE SEQUENCE [LARGE SCALE GENOMIC DNA]</scope>
    <source>
        <strain evidence="3">cv. RG33-2</strain>
    </source>
</reference>
<organism evidence="2 3">
    <name type="scientific">Trema orientale</name>
    <name type="common">Charcoal tree</name>
    <name type="synonym">Celtis orientalis</name>
    <dbReference type="NCBI Taxonomy" id="63057"/>
    <lineage>
        <taxon>Eukaryota</taxon>
        <taxon>Viridiplantae</taxon>
        <taxon>Streptophyta</taxon>
        <taxon>Embryophyta</taxon>
        <taxon>Tracheophyta</taxon>
        <taxon>Spermatophyta</taxon>
        <taxon>Magnoliopsida</taxon>
        <taxon>eudicotyledons</taxon>
        <taxon>Gunneridae</taxon>
        <taxon>Pentapetalae</taxon>
        <taxon>rosids</taxon>
        <taxon>fabids</taxon>
        <taxon>Rosales</taxon>
        <taxon>Cannabaceae</taxon>
        <taxon>Trema</taxon>
    </lineage>
</organism>
<sequence length="165" mass="18502">MLELKTLREPPPSPWIKINVDAAVRTTEAAGAAVVRDHLGRILAMKTELFHNPEPVLAEANAMLLALQFARDNYWSSVVIESDCLILVNGWNGSSEVPWQSDHIFLRMRDIAPHFSNLVITYVPRVCNYFAHNLVAWAYASSSFGDLTLAEVPDSVCQDHTQWTP</sequence>
<dbReference type="Proteomes" id="UP000237000">
    <property type="component" value="Unassembled WGS sequence"/>
</dbReference>
<dbReference type="InterPro" id="IPR002156">
    <property type="entry name" value="RNaseH_domain"/>
</dbReference>
<dbReference type="CDD" id="cd06222">
    <property type="entry name" value="RNase_H_like"/>
    <property type="match status" value="1"/>
</dbReference>
<dbReference type="STRING" id="63057.A0A2P5E997"/>